<accession>A0A0D3GHE8</accession>
<evidence type="ECO:0000256" key="9">
    <source>
        <dbReference type="SAM" id="SignalP"/>
    </source>
</evidence>
<reference evidence="10" key="2">
    <citation type="submission" date="2015-03" db="UniProtKB">
        <authorList>
            <consortium name="EnsemblPlants"/>
        </authorList>
    </citation>
    <scope>IDENTIFICATION</scope>
</reference>
<sequence length="471" mass="50625">MAMAFALTRSSAMKASLCVLLCILVASEVVGVPRCAAALGINYGQVGNNLPSPAQVVSLLASLRIGKVRIYDVNPQVLAAFAGTGIELIVTVPNDLVRPMAASPGEALQWVSSSVRPYFPATRVTGIAVGNEVLTDDDEALKAGLVPAMRNLHAALAQLGMDGYVHVSTASSLAVLATSYPPSQGAFTAEVAPLMAQFLRFLAETNAPFWINAYPYFAYKGDPTRVSLDYALSNPYHVGAIDPYTRLQYTSMLYAQVDAVAYATSQLGYNNIPVYVSETGWPSKGDTNEVGATVENARAYNRNLLLRQAAGEGTPLRPRQRLEVYLFALFNENMKPGPTSERNYGLYQPDGRTMVYNVGLVQQSTSAASLSLAASPATRTDAKKNFAGLCFLSSLAILQCPNASSTLRKSFWHKQNGLTIVDQKPLQDQRGDAPFQGGKRKIKGSSCCQEEKLEEATLGCGRHYLGDGTEL</sequence>
<dbReference type="Proteomes" id="UP000026960">
    <property type="component" value="Chromosome 6"/>
</dbReference>
<dbReference type="Pfam" id="PF00332">
    <property type="entry name" value="Glyco_hydro_17"/>
    <property type="match status" value="1"/>
</dbReference>
<dbReference type="FunFam" id="3.20.20.80:FF:000005">
    <property type="entry name" value="Glucan endo-1,3-beta-glucosidase 14"/>
    <property type="match status" value="1"/>
</dbReference>
<dbReference type="GO" id="GO:0042973">
    <property type="term" value="F:glucan endo-1,3-beta-D-glucosidase activity"/>
    <property type="evidence" value="ECO:0007669"/>
    <property type="project" value="UniProtKB-EC"/>
</dbReference>
<name>A0A0D3GHE8_9ORYZ</name>
<evidence type="ECO:0000256" key="2">
    <source>
        <dbReference type="ARBA" id="ARBA00008773"/>
    </source>
</evidence>
<dbReference type="PROSITE" id="PS00587">
    <property type="entry name" value="GLYCOSYL_HYDROL_F17"/>
    <property type="match status" value="1"/>
</dbReference>
<dbReference type="InterPro" id="IPR044965">
    <property type="entry name" value="Glyco_hydro_17_plant"/>
</dbReference>
<proteinExistence type="inferred from homology"/>
<dbReference type="eggNOG" id="ENOG502QU96">
    <property type="taxonomic scope" value="Eukaryota"/>
</dbReference>
<organism evidence="10">
    <name type="scientific">Oryza barthii</name>
    <dbReference type="NCBI Taxonomy" id="65489"/>
    <lineage>
        <taxon>Eukaryota</taxon>
        <taxon>Viridiplantae</taxon>
        <taxon>Streptophyta</taxon>
        <taxon>Embryophyta</taxon>
        <taxon>Tracheophyta</taxon>
        <taxon>Spermatophyta</taxon>
        <taxon>Magnoliopsida</taxon>
        <taxon>Liliopsida</taxon>
        <taxon>Poales</taxon>
        <taxon>Poaceae</taxon>
        <taxon>BOP clade</taxon>
        <taxon>Oryzoideae</taxon>
        <taxon>Oryzeae</taxon>
        <taxon>Oryzinae</taxon>
        <taxon>Oryza</taxon>
    </lineage>
</organism>
<dbReference type="InterPro" id="IPR017853">
    <property type="entry name" value="GH"/>
</dbReference>
<dbReference type="HOGENOM" id="CLU_024953_1_2_1"/>
<dbReference type="EC" id="3.2.1.39" evidence="3"/>
<keyword evidence="11" id="KW-1185">Reference proteome</keyword>
<dbReference type="PaxDb" id="65489-OBART06G17160.1"/>
<evidence type="ECO:0000256" key="6">
    <source>
        <dbReference type="ARBA" id="ARBA00023295"/>
    </source>
</evidence>
<feature type="signal peptide" evidence="9">
    <location>
        <begin position="1"/>
        <end position="31"/>
    </location>
</feature>
<protein>
    <recommendedName>
        <fullName evidence="3">glucan endo-1,3-beta-D-glucosidase</fullName>
        <ecNumber evidence="3">3.2.1.39</ecNumber>
    </recommendedName>
</protein>
<evidence type="ECO:0000256" key="3">
    <source>
        <dbReference type="ARBA" id="ARBA00012780"/>
    </source>
</evidence>
<evidence type="ECO:0000313" key="11">
    <source>
        <dbReference type="Proteomes" id="UP000026960"/>
    </source>
</evidence>
<dbReference type="SUPFAM" id="SSF51445">
    <property type="entry name" value="(Trans)glycosidases"/>
    <property type="match status" value="1"/>
</dbReference>
<keyword evidence="6 8" id="KW-0326">Glycosidase</keyword>
<dbReference type="EnsemblPlants" id="OBART06G17160.1">
    <property type="protein sequence ID" value="OBART06G17160.1"/>
    <property type="gene ID" value="OBART06G17160"/>
</dbReference>
<evidence type="ECO:0000256" key="4">
    <source>
        <dbReference type="ARBA" id="ARBA00022729"/>
    </source>
</evidence>
<comment type="catalytic activity">
    <reaction evidence="1">
        <text>Hydrolysis of (1-&gt;3)-beta-D-glucosidic linkages in (1-&gt;3)-beta-D-glucans.</text>
        <dbReference type="EC" id="3.2.1.39"/>
    </reaction>
</comment>
<evidence type="ECO:0000256" key="5">
    <source>
        <dbReference type="ARBA" id="ARBA00022801"/>
    </source>
</evidence>
<dbReference type="PANTHER" id="PTHR32227">
    <property type="entry name" value="GLUCAN ENDO-1,3-BETA-GLUCOSIDASE BG1-RELATED-RELATED"/>
    <property type="match status" value="1"/>
</dbReference>
<dbReference type="GO" id="GO:0005975">
    <property type="term" value="P:carbohydrate metabolic process"/>
    <property type="evidence" value="ECO:0007669"/>
    <property type="project" value="InterPro"/>
</dbReference>
<evidence type="ECO:0000256" key="8">
    <source>
        <dbReference type="RuleBase" id="RU004336"/>
    </source>
</evidence>
<dbReference type="Gramene" id="OBART06G17160.1">
    <property type="protein sequence ID" value="OBART06G17160.1"/>
    <property type="gene ID" value="OBART06G17160"/>
</dbReference>
<evidence type="ECO:0000256" key="1">
    <source>
        <dbReference type="ARBA" id="ARBA00000382"/>
    </source>
</evidence>
<dbReference type="STRING" id="65489.A0A0D3GHE8"/>
<comment type="similarity">
    <text evidence="2 7">Belongs to the glycosyl hydrolase 17 family.</text>
</comment>
<feature type="chain" id="PRO_5002263246" description="glucan endo-1,3-beta-D-glucosidase" evidence="9">
    <location>
        <begin position="32"/>
        <end position="471"/>
    </location>
</feature>
<dbReference type="Gene3D" id="3.20.20.80">
    <property type="entry name" value="Glycosidases"/>
    <property type="match status" value="1"/>
</dbReference>
<evidence type="ECO:0000313" key="10">
    <source>
        <dbReference type="EnsemblPlants" id="OBART06G17160.1"/>
    </source>
</evidence>
<keyword evidence="4 9" id="KW-0732">Signal</keyword>
<dbReference type="InterPro" id="IPR000490">
    <property type="entry name" value="Glyco_hydro_17"/>
</dbReference>
<evidence type="ECO:0000256" key="7">
    <source>
        <dbReference type="RuleBase" id="RU004335"/>
    </source>
</evidence>
<dbReference type="AlphaFoldDB" id="A0A0D3GHE8"/>
<keyword evidence="5 8" id="KW-0378">Hydrolase</keyword>
<reference evidence="10" key="1">
    <citation type="journal article" date="2009" name="Rice">
        <title>De Novo Next Generation Sequencing of Plant Genomes.</title>
        <authorList>
            <person name="Rounsley S."/>
            <person name="Marri P.R."/>
            <person name="Yu Y."/>
            <person name="He R."/>
            <person name="Sisneros N."/>
            <person name="Goicoechea J.L."/>
            <person name="Lee S.J."/>
            <person name="Angelova A."/>
            <person name="Kudrna D."/>
            <person name="Luo M."/>
            <person name="Affourtit J."/>
            <person name="Desany B."/>
            <person name="Knight J."/>
            <person name="Niazi F."/>
            <person name="Egholm M."/>
            <person name="Wing R.A."/>
        </authorList>
    </citation>
    <scope>NUCLEOTIDE SEQUENCE [LARGE SCALE GENOMIC DNA]</scope>
    <source>
        <strain evidence="10">cv. IRGC 105608</strain>
    </source>
</reference>